<dbReference type="Proteomes" id="UP000183613">
    <property type="component" value="Unassembled WGS sequence"/>
</dbReference>
<protein>
    <recommendedName>
        <fullName evidence="3">Phage tail protein</fullName>
    </recommendedName>
</protein>
<dbReference type="RefSeq" id="WP_048358112.1">
    <property type="nucleotide sequence ID" value="NZ_FNUD01000002.1"/>
</dbReference>
<reference evidence="1" key="1">
    <citation type="submission" date="2016-10" db="EMBL/GenBank/DDBJ databases">
        <authorList>
            <person name="Varghese N."/>
            <person name="Submissions S."/>
        </authorList>
    </citation>
    <scope>NUCLEOTIDE SEQUENCE [LARGE SCALE GENOMIC DNA]</scope>
    <source>
        <strain evidence="1">LMG 25555</strain>
    </source>
</reference>
<dbReference type="InterPro" id="IPR009734">
    <property type="entry name" value="Myoviridae_GpU"/>
</dbReference>
<dbReference type="Pfam" id="PF06995">
    <property type="entry name" value="Phage_P2_GpU"/>
    <property type="match status" value="1"/>
</dbReference>
<evidence type="ECO:0008006" key="3">
    <source>
        <dbReference type="Google" id="ProtNLM"/>
    </source>
</evidence>
<evidence type="ECO:0000313" key="1">
    <source>
        <dbReference type="EMBL" id="SEE93492.1"/>
    </source>
</evidence>
<evidence type="ECO:0000313" key="2">
    <source>
        <dbReference type="Proteomes" id="UP000183613"/>
    </source>
</evidence>
<accession>A0A0J6G6Z6</accession>
<dbReference type="AlphaFoldDB" id="A0A0J6G6Z6"/>
<organism evidence="1 2">
    <name type="scientific">Pseudomonas deceptionensis</name>
    <dbReference type="NCBI Taxonomy" id="882211"/>
    <lineage>
        <taxon>Bacteria</taxon>
        <taxon>Pseudomonadati</taxon>
        <taxon>Pseudomonadota</taxon>
        <taxon>Gammaproteobacteria</taxon>
        <taxon>Pseudomonadales</taxon>
        <taxon>Pseudomonadaceae</taxon>
        <taxon>Pseudomonas</taxon>
    </lineage>
</organism>
<dbReference type="OrthoDB" id="1550902at2"/>
<dbReference type="InterPro" id="IPR014458">
    <property type="entry name" value="Unchr_Phage_P2-GpU-fusion"/>
</dbReference>
<gene>
    <name evidence="1" type="ORF">SAMN04489800_2932</name>
</gene>
<dbReference type="PATRIC" id="fig|882211.3.peg.138"/>
<dbReference type="PIRSF" id="PIRSF011237">
    <property type="entry name" value="UP2"/>
    <property type="match status" value="1"/>
</dbReference>
<sequence>MPYMEQMQSTVSYLATAGEAGRRSLDGMMGPVNGAISEMSGAASELETLPVIGPMVGEKLQRVMRGISAAQAKVGAVVAVYNQATRAASQIEQRLEVLGDQATRAKSAINQIAGKINPALGNILPTSIFATDTTPAVEAVKPFPHLLILQPHKHEAPPYYFNLDTAAFEELNRQSGFRWASQERLMRRPAQQAVGMGDDKVTLKGSIFPGHRGGLKQLDTLRSIGGMLVPLGLTTGYGYVLGDWCLTSITEDQSAFLQGGIPRKQGFSLEFVRYGEDLQNA</sequence>
<name>A0A0J6G6Z6_PSEDM</name>
<comment type="caution">
    <text evidence="1">The sequence shown here is derived from an EMBL/GenBank/DDBJ whole genome shotgun (WGS) entry which is preliminary data.</text>
</comment>
<dbReference type="EMBL" id="FNUD01000002">
    <property type="protein sequence ID" value="SEE93492.1"/>
    <property type="molecule type" value="Genomic_DNA"/>
</dbReference>
<keyword evidence="2" id="KW-1185">Reference proteome</keyword>
<proteinExistence type="predicted"/>